<dbReference type="FunFam" id="1.25.40.10:FF:000205">
    <property type="entry name" value="Pentatricopeptide repeat-containing protein, mitochondrial"/>
    <property type="match status" value="1"/>
</dbReference>
<feature type="repeat" description="PPR" evidence="3">
    <location>
        <begin position="527"/>
        <end position="561"/>
    </location>
</feature>
<dbReference type="GO" id="GO:0003729">
    <property type="term" value="F:mRNA binding"/>
    <property type="evidence" value="ECO:0007669"/>
    <property type="project" value="UniProtKB-ARBA"/>
</dbReference>
<sequence>MHFLLQLLIPSKPKPLTNPLLLKSLTTSTLPQTPSSSSSSPILNRQPNPLFFPYKTLFFHLKSSPDLQETRKLHALVIAHGHLHQNFSPVLGSQLVHTYICLNSLQEALLVFHHLPIKNSFAWNSVLKGLVDVGHFCDALRLYHSMMSEGLVADNFTYPLVLRACSGLCDVEQGGIVEKSIEFDRIHRGLEPNVYTKCALLDMYAKCGRLMEARRVFDGMPVKDMVLWGAIICGTMQSGDWMEAMSLFRRMRWEGFRLDSVIVAMVIPACGKLGTLELGMGLHCCAMRSGFVDDLYVSNALIDMYAKCGHTHVASCIFQCMEFKDVVSWSSLIAGYSQNCEHRRSIDLFMEMVENGMSPSSVTLASVLPSLAELKLMKQAKEIHSYVIRHGFELDSFVASALLDLYCKCQSIKEAEFIFDIMFRRDIAIANSMITGYALSGDMESALRTLQRIRKIGLRPNSVTIVTVLPLCNRLTMLNHGKELHGYVLRGALDSEISVNNSLIDMYCKCGYLEHGKRVFEQMIVRDIITYNTVIGAFGMHGLGDQAILFFQLMKEERVHPDRVTFIALLSACSHSGLIEKGLYFNDSMRRDYGIVPDMEHYSCMVDLYGRAGYLDDAWNFIKKMPMEPGIDVLGSLLGACRVRQRIDLAELISNRIFEKKLEDPGYYVLMSNMYADAKRWEDVKKVRAVVKEKGLMKKPGISWIQIGWHVHSFLARDRSHPQFDKMCQIMVVLILDMKDEGYVPGIRYLYNLGGGDEDIGVTEITL</sequence>
<organism evidence="4 5">
    <name type="scientific">Asparagus officinalis</name>
    <name type="common">Garden asparagus</name>
    <dbReference type="NCBI Taxonomy" id="4686"/>
    <lineage>
        <taxon>Eukaryota</taxon>
        <taxon>Viridiplantae</taxon>
        <taxon>Streptophyta</taxon>
        <taxon>Embryophyta</taxon>
        <taxon>Tracheophyta</taxon>
        <taxon>Spermatophyta</taxon>
        <taxon>Magnoliopsida</taxon>
        <taxon>Liliopsida</taxon>
        <taxon>Asparagales</taxon>
        <taxon>Asparagaceae</taxon>
        <taxon>Asparagoideae</taxon>
        <taxon>Asparagus</taxon>
    </lineage>
</organism>
<dbReference type="InterPro" id="IPR002885">
    <property type="entry name" value="PPR_rpt"/>
</dbReference>
<dbReference type="Pfam" id="PF13041">
    <property type="entry name" value="PPR_2"/>
    <property type="match status" value="3"/>
</dbReference>
<dbReference type="FunFam" id="1.25.40.10:FF:000073">
    <property type="entry name" value="Pentatricopeptide repeat-containing protein chloroplastic"/>
    <property type="match status" value="1"/>
</dbReference>
<accession>A0A5P1EAZ2</accession>
<feature type="repeat" description="PPR" evidence="3">
    <location>
        <begin position="496"/>
        <end position="526"/>
    </location>
</feature>
<dbReference type="FunFam" id="1.25.40.10:FF:000090">
    <property type="entry name" value="Pentatricopeptide repeat-containing protein, chloroplastic"/>
    <property type="match status" value="1"/>
</dbReference>
<dbReference type="Pfam" id="PF13812">
    <property type="entry name" value="PPR_3"/>
    <property type="match status" value="1"/>
</dbReference>
<feature type="repeat" description="PPR" evidence="3">
    <location>
        <begin position="426"/>
        <end position="460"/>
    </location>
</feature>
<dbReference type="Pfam" id="PF01535">
    <property type="entry name" value="PPR"/>
    <property type="match status" value="3"/>
</dbReference>
<feature type="repeat" description="PPR" evidence="3">
    <location>
        <begin position="325"/>
        <end position="359"/>
    </location>
</feature>
<dbReference type="PROSITE" id="PS51375">
    <property type="entry name" value="PPR"/>
    <property type="match status" value="7"/>
</dbReference>
<dbReference type="AlphaFoldDB" id="A0A5P1EAZ2"/>
<dbReference type="InterPro" id="IPR046848">
    <property type="entry name" value="E_motif"/>
</dbReference>
<dbReference type="OrthoDB" id="1851890at2759"/>
<feature type="repeat" description="PPR" evidence="3">
    <location>
        <begin position="224"/>
        <end position="258"/>
    </location>
</feature>
<dbReference type="PANTHER" id="PTHR47926:SF394">
    <property type="entry name" value="REPEAT-LIKE SUPERFAMILY PROTEIN, PUTATIVE-RELATED"/>
    <property type="match status" value="1"/>
</dbReference>
<dbReference type="Pfam" id="PF20431">
    <property type="entry name" value="E_motif"/>
    <property type="match status" value="1"/>
</dbReference>
<feature type="repeat" description="PPR" evidence="3">
    <location>
        <begin position="119"/>
        <end position="153"/>
    </location>
</feature>
<dbReference type="GO" id="GO:0005739">
    <property type="term" value="C:mitochondrion"/>
    <property type="evidence" value="ECO:0007669"/>
    <property type="project" value="UniProtKB-ARBA"/>
</dbReference>
<evidence type="ECO:0000256" key="1">
    <source>
        <dbReference type="ARBA" id="ARBA00022737"/>
    </source>
</evidence>
<dbReference type="PANTHER" id="PTHR47926">
    <property type="entry name" value="PENTATRICOPEPTIDE REPEAT-CONTAINING PROTEIN"/>
    <property type="match status" value="1"/>
</dbReference>
<keyword evidence="1" id="KW-0677">Repeat</keyword>
<evidence type="ECO:0000256" key="3">
    <source>
        <dbReference type="PROSITE-ProRule" id="PRU00708"/>
    </source>
</evidence>
<dbReference type="InterPro" id="IPR046960">
    <property type="entry name" value="PPR_At4g14850-like_plant"/>
</dbReference>
<evidence type="ECO:0008006" key="6">
    <source>
        <dbReference type="Google" id="ProtNLM"/>
    </source>
</evidence>
<dbReference type="OMA" id="ILPDMEH"/>
<evidence type="ECO:0000313" key="5">
    <source>
        <dbReference type="Proteomes" id="UP000243459"/>
    </source>
</evidence>
<protein>
    <recommendedName>
        <fullName evidence="6">DYW domain-containing protein</fullName>
    </recommendedName>
</protein>
<dbReference type="Gene3D" id="1.25.40.10">
    <property type="entry name" value="Tetratricopeptide repeat domain"/>
    <property type="match status" value="5"/>
</dbReference>
<reference evidence="5" key="1">
    <citation type="journal article" date="2017" name="Nat. Commun.">
        <title>The asparagus genome sheds light on the origin and evolution of a young Y chromosome.</title>
        <authorList>
            <person name="Harkess A."/>
            <person name="Zhou J."/>
            <person name="Xu C."/>
            <person name="Bowers J.E."/>
            <person name="Van der Hulst R."/>
            <person name="Ayyampalayam S."/>
            <person name="Mercati F."/>
            <person name="Riccardi P."/>
            <person name="McKain M.R."/>
            <person name="Kakrana A."/>
            <person name="Tang H."/>
            <person name="Ray J."/>
            <person name="Groenendijk J."/>
            <person name="Arikit S."/>
            <person name="Mathioni S.M."/>
            <person name="Nakano M."/>
            <person name="Shan H."/>
            <person name="Telgmann-Rauber A."/>
            <person name="Kanno A."/>
            <person name="Yue Z."/>
            <person name="Chen H."/>
            <person name="Li W."/>
            <person name="Chen Y."/>
            <person name="Xu X."/>
            <person name="Zhang Y."/>
            <person name="Luo S."/>
            <person name="Chen H."/>
            <person name="Gao J."/>
            <person name="Mao Z."/>
            <person name="Pires J.C."/>
            <person name="Luo M."/>
            <person name="Kudrna D."/>
            <person name="Wing R.A."/>
            <person name="Meyers B.C."/>
            <person name="Yi K."/>
            <person name="Kong H."/>
            <person name="Lavrijsen P."/>
            <person name="Sunseri F."/>
            <person name="Falavigna A."/>
            <person name="Ye Y."/>
            <person name="Leebens-Mack J.H."/>
            <person name="Chen G."/>
        </authorList>
    </citation>
    <scope>NUCLEOTIDE SEQUENCE [LARGE SCALE GENOMIC DNA]</scope>
    <source>
        <strain evidence="5">cv. DH0086</strain>
    </source>
</reference>
<evidence type="ECO:0000313" key="4">
    <source>
        <dbReference type="EMBL" id="ONK63028.1"/>
    </source>
</evidence>
<feature type="repeat" description="PPR" evidence="3">
    <location>
        <begin position="598"/>
        <end position="628"/>
    </location>
</feature>
<proteinExistence type="inferred from homology"/>
<dbReference type="GO" id="GO:0009451">
    <property type="term" value="P:RNA modification"/>
    <property type="evidence" value="ECO:0007669"/>
    <property type="project" value="InterPro"/>
</dbReference>
<name>A0A5P1EAZ2_ASPOF</name>
<keyword evidence="5" id="KW-1185">Reference proteome</keyword>
<dbReference type="InterPro" id="IPR011990">
    <property type="entry name" value="TPR-like_helical_dom_sf"/>
</dbReference>
<evidence type="ECO:0000256" key="2">
    <source>
        <dbReference type="ARBA" id="ARBA00061659"/>
    </source>
</evidence>
<dbReference type="Gramene" id="ONK63028">
    <property type="protein sequence ID" value="ONK63028"/>
    <property type="gene ID" value="A4U43_C07F10650"/>
</dbReference>
<dbReference type="FunFam" id="1.25.40.10:FF:000344">
    <property type="entry name" value="Pentatricopeptide repeat-containing protein"/>
    <property type="match status" value="1"/>
</dbReference>
<dbReference type="Proteomes" id="UP000243459">
    <property type="component" value="Chromosome 7"/>
</dbReference>
<gene>
    <name evidence="4" type="ORF">A4U43_C07F10650</name>
</gene>
<dbReference type="EMBL" id="CM007387">
    <property type="protein sequence ID" value="ONK63028.1"/>
    <property type="molecule type" value="Genomic_DNA"/>
</dbReference>
<dbReference type="NCBIfam" id="TIGR00756">
    <property type="entry name" value="PPR"/>
    <property type="match status" value="4"/>
</dbReference>
<comment type="similarity">
    <text evidence="2">Belongs to the PPR family. PCMP-E subfamily.</text>
</comment>